<evidence type="ECO:0000256" key="13">
    <source>
        <dbReference type="SAM" id="Phobius"/>
    </source>
</evidence>
<dbReference type="GO" id="GO:0016887">
    <property type="term" value="F:ATP hydrolysis activity"/>
    <property type="evidence" value="ECO:0007669"/>
    <property type="project" value="InterPro"/>
</dbReference>
<feature type="domain" description="AAA+ ATPase" evidence="14">
    <location>
        <begin position="152"/>
        <end position="287"/>
    </location>
</feature>
<dbReference type="GO" id="GO:0005524">
    <property type="term" value="F:ATP binding"/>
    <property type="evidence" value="ECO:0007669"/>
    <property type="project" value="UniProtKB-KW"/>
</dbReference>
<dbReference type="GO" id="GO:0045324">
    <property type="term" value="P:late endosome to vacuole transport"/>
    <property type="evidence" value="ECO:0007669"/>
    <property type="project" value="UniProtKB-ARBA"/>
</dbReference>
<name>T5ANS5_OPHSC</name>
<keyword evidence="13" id="KW-0812">Transmembrane</keyword>
<evidence type="ECO:0000256" key="12">
    <source>
        <dbReference type="RuleBase" id="RU003651"/>
    </source>
</evidence>
<feature type="transmembrane region" description="Helical" evidence="13">
    <location>
        <begin position="117"/>
        <end position="133"/>
    </location>
</feature>
<dbReference type="Gene3D" id="1.20.58.80">
    <property type="entry name" value="Phosphotransferase system, lactose/cellobiose-type IIA subunit"/>
    <property type="match status" value="1"/>
</dbReference>
<dbReference type="InterPro" id="IPR015415">
    <property type="entry name" value="Spast_Vps4_C"/>
</dbReference>
<dbReference type="PROSITE" id="PS00674">
    <property type="entry name" value="AAA"/>
    <property type="match status" value="1"/>
</dbReference>
<dbReference type="Pfam" id="PF09336">
    <property type="entry name" value="Vps4_C"/>
    <property type="match status" value="1"/>
</dbReference>
<evidence type="ECO:0000313" key="16">
    <source>
        <dbReference type="EMBL" id="EQL04239.1"/>
    </source>
</evidence>
<feature type="domain" description="MIT" evidence="15">
    <location>
        <begin position="2"/>
        <end position="79"/>
    </location>
</feature>
<evidence type="ECO:0000256" key="3">
    <source>
        <dbReference type="ARBA" id="ARBA00012674"/>
    </source>
</evidence>
<dbReference type="InterPro" id="IPR036181">
    <property type="entry name" value="MIT_dom_sf"/>
</dbReference>
<evidence type="ECO:0000256" key="1">
    <source>
        <dbReference type="ARBA" id="ARBA00004481"/>
    </source>
</evidence>
<reference evidence="16 17" key="1">
    <citation type="journal article" date="2013" name="Chin. Sci. Bull.">
        <title>Genome survey uncovers the secrets of sex and lifestyle in caterpillar fungus.</title>
        <authorList>
            <person name="Hu X."/>
            <person name="Zhang Y."/>
            <person name="Xiao G."/>
            <person name="Zheng P."/>
            <person name="Xia Y."/>
            <person name="Zhang X."/>
            <person name="St Leger R.J."/>
            <person name="Liu X."/>
            <person name="Wang C."/>
        </authorList>
    </citation>
    <scope>NUCLEOTIDE SEQUENCE [LARGE SCALE GENOMIC DNA]</scope>
    <source>
        <strain evidence="17">Co18 / CGMCC 3.14243</strain>
        <tissue evidence="16">Fruit-body</tissue>
    </source>
</reference>
<dbReference type="OrthoDB" id="29072at2759"/>
<dbReference type="EC" id="3.6.4.6" evidence="3"/>
<dbReference type="PANTHER" id="PTHR23074">
    <property type="entry name" value="AAA DOMAIN-CONTAINING"/>
    <property type="match status" value="1"/>
</dbReference>
<dbReference type="SUPFAM" id="SSF52540">
    <property type="entry name" value="P-loop containing nucleoside triphosphate hydrolases"/>
    <property type="match status" value="1"/>
</dbReference>
<dbReference type="SMART" id="SM00382">
    <property type="entry name" value="AAA"/>
    <property type="match status" value="1"/>
</dbReference>
<dbReference type="InterPro" id="IPR003960">
    <property type="entry name" value="ATPase_AAA_CS"/>
</dbReference>
<protein>
    <recommendedName>
        <fullName evidence="3">vesicle-fusing ATPase</fullName>
        <ecNumber evidence="3">3.6.4.6</ecNumber>
    </recommendedName>
</protein>
<evidence type="ECO:0000256" key="9">
    <source>
        <dbReference type="ARBA" id="ARBA00022927"/>
    </source>
</evidence>
<dbReference type="Proteomes" id="UP000019374">
    <property type="component" value="Unassembled WGS sequence"/>
</dbReference>
<evidence type="ECO:0000259" key="14">
    <source>
        <dbReference type="SMART" id="SM00382"/>
    </source>
</evidence>
<keyword evidence="6" id="KW-0967">Endosome</keyword>
<keyword evidence="10 13" id="KW-0472">Membrane</keyword>
<dbReference type="Pfam" id="PF04212">
    <property type="entry name" value="MIT"/>
    <property type="match status" value="1"/>
</dbReference>
<dbReference type="SUPFAM" id="SSF116846">
    <property type="entry name" value="MIT domain"/>
    <property type="match status" value="1"/>
</dbReference>
<keyword evidence="13" id="KW-1133">Transmembrane helix</keyword>
<dbReference type="FunFam" id="1.10.8.60:FF:000015">
    <property type="entry name" value="vacuolar protein sorting-associated protein 4A"/>
    <property type="match status" value="1"/>
</dbReference>
<keyword evidence="5 12" id="KW-0547">Nucleotide-binding</keyword>
<dbReference type="InterPro" id="IPR041569">
    <property type="entry name" value="AAA_lid_3"/>
</dbReference>
<dbReference type="InterPro" id="IPR007330">
    <property type="entry name" value="MIT_dom"/>
</dbReference>
<dbReference type="GO" id="GO:0016197">
    <property type="term" value="P:endosomal transport"/>
    <property type="evidence" value="ECO:0007669"/>
    <property type="project" value="TreeGrafter"/>
</dbReference>
<keyword evidence="8 12" id="KW-0067">ATP-binding</keyword>
<keyword evidence="4" id="KW-0813">Transport</keyword>
<dbReference type="GO" id="GO:0010008">
    <property type="term" value="C:endosome membrane"/>
    <property type="evidence" value="ECO:0007669"/>
    <property type="project" value="UniProtKB-SubCell"/>
</dbReference>
<dbReference type="FunFam" id="3.40.50.300:FF:000043">
    <property type="entry name" value="Vacuolar protein sorting-associated protein 4"/>
    <property type="match status" value="1"/>
</dbReference>
<dbReference type="InterPro" id="IPR003593">
    <property type="entry name" value="AAA+_ATPase"/>
</dbReference>
<evidence type="ECO:0000313" key="17">
    <source>
        <dbReference type="Proteomes" id="UP000019374"/>
    </source>
</evidence>
<dbReference type="Pfam" id="PF17862">
    <property type="entry name" value="AAA_lid_3"/>
    <property type="match status" value="1"/>
</dbReference>
<evidence type="ECO:0000256" key="5">
    <source>
        <dbReference type="ARBA" id="ARBA00022741"/>
    </source>
</evidence>
<evidence type="ECO:0000256" key="2">
    <source>
        <dbReference type="ARBA" id="ARBA00006914"/>
    </source>
</evidence>
<dbReference type="eggNOG" id="KOG0739">
    <property type="taxonomic scope" value="Eukaryota"/>
</dbReference>
<proteinExistence type="inferred from homology"/>
<evidence type="ECO:0000256" key="7">
    <source>
        <dbReference type="ARBA" id="ARBA00022801"/>
    </source>
</evidence>
<dbReference type="InterPro" id="IPR050304">
    <property type="entry name" value="MT-severing_AAA_ATPase"/>
</dbReference>
<evidence type="ECO:0000256" key="4">
    <source>
        <dbReference type="ARBA" id="ARBA00022448"/>
    </source>
</evidence>
<evidence type="ECO:0000256" key="10">
    <source>
        <dbReference type="ARBA" id="ARBA00023136"/>
    </source>
</evidence>
<dbReference type="GO" id="GO:0015031">
    <property type="term" value="P:protein transport"/>
    <property type="evidence" value="ECO:0007669"/>
    <property type="project" value="UniProtKB-KW"/>
</dbReference>
<dbReference type="Gene3D" id="3.40.50.300">
    <property type="entry name" value="P-loop containing nucleotide triphosphate hydrolases"/>
    <property type="match status" value="1"/>
</dbReference>
<organism evidence="16 17">
    <name type="scientific">Ophiocordyceps sinensis (strain Co18 / CGMCC 3.14243)</name>
    <name type="common">Yarsagumba caterpillar fungus</name>
    <name type="synonym">Hirsutella sinensis</name>
    <dbReference type="NCBI Taxonomy" id="911162"/>
    <lineage>
        <taxon>Eukaryota</taxon>
        <taxon>Fungi</taxon>
        <taxon>Dikarya</taxon>
        <taxon>Ascomycota</taxon>
        <taxon>Pezizomycotina</taxon>
        <taxon>Sordariomycetes</taxon>
        <taxon>Hypocreomycetidae</taxon>
        <taxon>Hypocreales</taxon>
        <taxon>Ophiocordycipitaceae</taxon>
        <taxon>Ophiocordyceps</taxon>
    </lineage>
</organism>
<gene>
    <name evidence="16" type="ORF">OCS_00075</name>
</gene>
<evidence type="ECO:0000256" key="6">
    <source>
        <dbReference type="ARBA" id="ARBA00022753"/>
    </source>
</evidence>
<dbReference type="InterPro" id="IPR003959">
    <property type="entry name" value="ATPase_AAA_core"/>
</dbReference>
<sequence length="447" mass="49207">MSTNFRDRAIAEVQKAIAADHKQEYQRAFDLYMSSMELWVKALKWEKNKALKATMQEKMVTYLDRAEKLKQFLQSQVDNNANGGKALVGVNGSSAGKGRGAAEDDDSKKLRNALEGAILHVIGIAIILITAWLRHCIPFVNKPNLFQGKRQAWKGILLYGPPGTGKSYLAKAVATEANSTFFSISSSDLVSKWMGESEKLVKLLFKMARENKPSVIFIDEIDALCGPRGEGESEASRRIKTEILVQMDGVGNDSKGILVLGATNIPWQLDAAIRRRLQRRVHIGLPDVNGRARMFKLAIGDTDTALQAGDFHVLASRSDGFSGSDISNVVQHALMRPVRKILQATHFKPVRNRLACLSTPPPPGLLGPIILCPGVMMDGKRMLTPCSPGDPQNIEMTYDDVNPDELLAPDVMLKDFELALEDSHPTVAKGDVERQIEWTNEFGSEGA</sequence>
<keyword evidence="9" id="KW-0653">Protein transport</keyword>
<dbReference type="Gene3D" id="1.10.8.60">
    <property type="match status" value="1"/>
</dbReference>
<accession>T5ANS5</accession>
<keyword evidence="7" id="KW-0378">Hydrolase</keyword>
<evidence type="ECO:0000256" key="11">
    <source>
        <dbReference type="ARBA" id="ARBA00048883"/>
    </source>
</evidence>
<evidence type="ECO:0000256" key="8">
    <source>
        <dbReference type="ARBA" id="ARBA00022840"/>
    </source>
</evidence>
<comment type="subcellular location">
    <subcellularLocation>
        <location evidence="1">Endosome membrane</location>
        <topology evidence="1">Peripheral membrane protein</topology>
    </subcellularLocation>
</comment>
<dbReference type="HOGENOM" id="CLU_000688_21_2_1"/>
<dbReference type="SMART" id="SM00745">
    <property type="entry name" value="MIT"/>
    <property type="match status" value="1"/>
</dbReference>
<dbReference type="FunFam" id="1.20.58.80:FF:000004">
    <property type="entry name" value="Vacuolar protein sorting-associated protein 4"/>
    <property type="match status" value="1"/>
</dbReference>
<evidence type="ECO:0000259" key="15">
    <source>
        <dbReference type="SMART" id="SM00745"/>
    </source>
</evidence>
<dbReference type="GO" id="GO:0007033">
    <property type="term" value="P:vacuole organization"/>
    <property type="evidence" value="ECO:0007669"/>
    <property type="project" value="TreeGrafter"/>
</dbReference>
<comment type="similarity">
    <text evidence="2 12">Belongs to the AAA ATPase family.</text>
</comment>
<comment type="catalytic activity">
    <reaction evidence="11">
        <text>ATP + H2O = ADP + phosphate + H(+)</text>
        <dbReference type="Rhea" id="RHEA:13065"/>
        <dbReference type="ChEBI" id="CHEBI:15377"/>
        <dbReference type="ChEBI" id="CHEBI:15378"/>
        <dbReference type="ChEBI" id="CHEBI:30616"/>
        <dbReference type="ChEBI" id="CHEBI:43474"/>
        <dbReference type="ChEBI" id="CHEBI:456216"/>
        <dbReference type="EC" id="3.6.4.6"/>
    </reaction>
</comment>
<dbReference type="InterPro" id="IPR027417">
    <property type="entry name" value="P-loop_NTPase"/>
</dbReference>
<dbReference type="PANTHER" id="PTHR23074:SF83">
    <property type="entry name" value="VACUOLAR PROTEIN SORTING-ASSOCIATED PROTEIN 4A"/>
    <property type="match status" value="1"/>
</dbReference>
<dbReference type="EMBL" id="KE652174">
    <property type="protein sequence ID" value="EQL04239.1"/>
    <property type="molecule type" value="Genomic_DNA"/>
</dbReference>
<dbReference type="Pfam" id="PF00004">
    <property type="entry name" value="AAA"/>
    <property type="match status" value="1"/>
</dbReference>
<dbReference type="AlphaFoldDB" id="T5ANS5"/>